<reference evidence="1" key="1">
    <citation type="submission" date="2023-06" db="EMBL/GenBank/DDBJ databases">
        <title>Genome-scale phylogeny and comparative genomics of the fungal order Sordariales.</title>
        <authorList>
            <consortium name="Lawrence Berkeley National Laboratory"/>
            <person name="Hensen N."/>
            <person name="Bonometti L."/>
            <person name="Westerberg I."/>
            <person name="Brannstrom I.O."/>
            <person name="Guillou S."/>
            <person name="Cros-Aarteil S."/>
            <person name="Calhoun S."/>
            <person name="Haridas S."/>
            <person name="Kuo A."/>
            <person name="Mondo S."/>
            <person name="Pangilinan J."/>
            <person name="Riley R."/>
            <person name="Labutti K."/>
            <person name="Andreopoulos B."/>
            <person name="Lipzen A."/>
            <person name="Chen C."/>
            <person name="Yanf M."/>
            <person name="Daum C."/>
            <person name="Ng V."/>
            <person name="Clum A."/>
            <person name="Steindorff A."/>
            <person name="Ohm R."/>
            <person name="Martin F."/>
            <person name="Silar P."/>
            <person name="Natvig D."/>
            <person name="Lalanne C."/>
            <person name="Gautier V."/>
            <person name="Ament-Velasquez S.L."/>
            <person name="Kruys A."/>
            <person name="Hutchinson M.I."/>
            <person name="Powell A.J."/>
            <person name="Barry K."/>
            <person name="Miller A.N."/>
            <person name="Grigoriev I.V."/>
            <person name="Debuchy R."/>
            <person name="Gladieux P."/>
            <person name="Thoren M.H."/>
            <person name="Johannesson H."/>
        </authorList>
    </citation>
    <scope>NUCLEOTIDE SEQUENCE</scope>
    <source>
        <strain evidence="1">SMH2532-1</strain>
    </source>
</reference>
<evidence type="ECO:0000313" key="1">
    <source>
        <dbReference type="EMBL" id="KAK0638594.1"/>
    </source>
</evidence>
<dbReference type="PANTHER" id="PTHR46191">
    <property type="match status" value="1"/>
</dbReference>
<comment type="caution">
    <text evidence="1">The sequence shown here is derived from an EMBL/GenBank/DDBJ whole genome shotgun (WGS) entry which is preliminary data.</text>
</comment>
<dbReference type="GO" id="GO:0005634">
    <property type="term" value="C:nucleus"/>
    <property type="evidence" value="ECO:0007669"/>
    <property type="project" value="TreeGrafter"/>
</dbReference>
<sequence length="256" mass="28534">RRNLLLCFDAFGTLFSPRPGVPEQYVNVARECGFRGPLTVPAVTESFKKAFADQQRLYPNYGRASGMGAEKWWTNVIKFTFLPFNKKDELPPELAPRLLRRFGSGEGYRIADPNIPELITQLKDRPRHLEGHTNRHRFDRVVVGVITNSDDRVPGILSSLGFAVSPLRFGSPPVDVPASPEQYQIDFHCMSYDVGVSKPSEGIFKAAELMAGEVLSASTEVESPLHDEQASWTKIYVGDEFSNDVVGSMRAGWNSV</sequence>
<dbReference type="Gene3D" id="1.10.150.720">
    <property type="entry name" value="Haloacid dehalogenase-like hydrolase"/>
    <property type="match status" value="1"/>
</dbReference>
<dbReference type="InterPro" id="IPR051828">
    <property type="entry name" value="HAD-like_hydrolase_domain"/>
</dbReference>
<dbReference type="InterPro" id="IPR023214">
    <property type="entry name" value="HAD_sf"/>
</dbReference>
<dbReference type="AlphaFoldDB" id="A0AA39XQY8"/>
<dbReference type="PANTHER" id="PTHR46191:SF2">
    <property type="entry name" value="HALOACID DEHALOGENASE-LIKE HYDROLASE DOMAIN-CONTAINING PROTEIN 3"/>
    <property type="match status" value="1"/>
</dbReference>
<organism evidence="1 2">
    <name type="scientific">Cercophora newfieldiana</name>
    <dbReference type="NCBI Taxonomy" id="92897"/>
    <lineage>
        <taxon>Eukaryota</taxon>
        <taxon>Fungi</taxon>
        <taxon>Dikarya</taxon>
        <taxon>Ascomycota</taxon>
        <taxon>Pezizomycotina</taxon>
        <taxon>Sordariomycetes</taxon>
        <taxon>Sordariomycetidae</taxon>
        <taxon>Sordariales</taxon>
        <taxon>Lasiosphaeriaceae</taxon>
        <taxon>Cercophora</taxon>
    </lineage>
</organism>
<dbReference type="SUPFAM" id="SSF56784">
    <property type="entry name" value="HAD-like"/>
    <property type="match status" value="1"/>
</dbReference>
<gene>
    <name evidence="1" type="ORF">B0T16DRAFT_311687</name>
</gene>
<protein>
    <recommendedName>
        <fullName evidence="3">Haloacid dehalogenase</fullName>
    </recommendedName>
</protein>
<dbReference type="EMBL" id="JAULSV010000007">
    <property type="protein sequence ID" value="KAK0638594.1"/>
    <property type="molecule type" value="Genomic_DNA"/>
</dbReference>
<dbReference type="InterPro" id="IPR036412">
    <property type="entry name" value="HAD-like_sf"/>
</dbReference>
<accession>A0AA39XQY8</accession>
<keyword evidence="2" id="KW-1185">Reference proteome</keyword>
<evidence type="ECO:0008006" key="3">
    <source>
        <dbReference type="Google" id="ProtNLM"/>
    </source>
</evidence>
<proteinExistence type="predicted"/>
<dbReference type="InterPro" id="IPR044924">
    <property type="entry name" value="HAD-SF_hydro_IA_REG-2-like_cap"/>
</dbReference>
<feature type="non-terminal residue" evidence="1">
    <location>
        <position position="1"/>
    </location>
</feature>
<evidence type="ECO:0000313" key="2">
    <source>
        <dbReference type="Proteomes" id="UP001174936"/>
    </source>
</evidence>
<dbReference type="Proteomes" id="UP001174936">
    <property type="component" value="Unassembled WGS sequence"/>
</dbReference>
<feature type="non-terminal residue" evidence="1">
    <location>
        <position position="256"/>
    </location>
</feature>
<name>A0AA39XQY8_9PEZI</name>
<dbReference type="Gene3D" id="3.40.50.1000">
    <property type="entry name" value="HAD superfamily/HAD-like"/>
    <property type="match status" value="1"/>
</dbReference>